<protein>
    <submittedName>
        <fullName evidence="1">Membrane protein</fullName>
    </submittedName>
</protein>
<dbReference type="KEGG" id="mdu:MDUV_40180"/>
<dbReference type="OrthoDB" id="4870234at2"/>
<organism evidence="1 2">
    <name type="scientific">Mycolicibacterium duvalii</name>
    <dbReference type="NCBI Taxonomy" id="39688"/>
    <lineage>
        <taxon>Bacteria</taxon>
        <taxon>Bacillati</taxon>
        <taxon>Actinomycetota</taxon>
        <taxon>Actinomycetes</taxon>
        <taxon>Mycobacteriales</taxon>
        <taxon>Mycobacteriaceae</taxon>
        <taxon>Mycolicibacterium</taxon>
    </lineage>
</organism>
<dbReference type="Proteomes" id="UP000467006">
    <property type="component" value="Chromosome"/>
</dbReference>
<evidence type="ECO:0000313" key="1">
    <source>
        <dbReference type="EMBL" id="BBX19158.1"/>
    </source>
</evidence>
<dbReference type="Pfam" id="PF07332">
    <property type="entry name" value="Phage_holin_3_6"/>
    <property type="match status" value="1"/>
</dbReference>
<evidence type="ECO:0000313" key="2">
    <source>
        <dbReference type="Proteomes" id="UP000467006"/>
    </source>
</evidence>
<reference evidence="1 2" key="1">
    <citation type="journal article" date="2019" name="Emerg. Microbes Infect.">
        <title>Comprehensive subspecies identification of 175 nontuberculous mycobacteria species based on 7547 genomic profiles.</title>
        <authorList>
            <person name="Matsumoto Y."/>
            <person name="Kinjo T."/>
            <person name="Motooka D."/>
            <person name="Nabeya D."/>
            <person name="Jung N."/>
            <person name="Uechi K."/>
            <person name="Horii T."/>
            <person name="Iida T."/>
            <person name="Fujita J."/>
            <person name="Nakamura S."/>
        </authorList>
    </citation>
    <scope>NUCLEOTIDE SEQUENCE [LARGE SCALE GENOMIC DNA]</scope>
    <source>
        <strain evidence="1 2">JCM 6396</strain>
    </source>
</reference>
<dbReference type="InterPro" id="IPR009937">
    <property type="entry name" value="Phage_holin_3_6"/>
</dbReference>
<sequence>MANPTADHRAEPSVGELMTQLSAQTSRLVRDEMRLAQKELQQSVRHAGVGAGLIGAAGVLAVLGLATLIAAAVAALALVLPVWAAAVIVAAVLFVAAGIAALISKKQVEQVPPPAAESVDSVKRDITEIKEARHGRT</sequence>
<name>A0A7I7K6G5_9MYCO</name>
<gene>
    <name evidence="1" type="ORF">MDUV_40180</name>
</gene>
<keyword evidence="2" id="KW-1185">Reference proteome</keyword>
<dbReference type="EMBL" id="AP022563">
    <property type="protein sequence ID" value="BBX19158.1"/>
    <property type="molecule type" value="Genomic_DNA"/>
</dbReference>
<dbReference type="RefSeq" id="WP_098000443.1">
    <property type="nucleotide sequence ID" value="NZ_AP022563.1"/>
</dbReference>
<accession>A0A7I7K6G5</accession>
<dbReference type="AlphaFoldDB" id="A0A7I7K6G5"/>
<proteinExistence type="predicted"/>